<organism evidence="1">
    <name type="scientific">Glycine max</name>
    <name type="common">Soybean</name>
    <name type="synonym">Glycine hispida</name>
    <dbReference type="NCBI Taxonomy" id="3847"/>
    <lineage>
        <taxon>Eukaryota</taxon>
        <taxon>Viridiplantae</taxon>
        <taxon>Streptophyta</taxon>
        <taxon>Embryophyta</taxon>
        <taxon>Tracheophyta</taxon>
        <taxon>Spermatophyta</taxon>
        <taxon>Magnoliopsida</taxon>
        <taxon>eudicotyledons</taxon>
        <taxon>Gunneridae</taxon>
        <taxon>Pentapetalae</taxon>
        <taxon>rosids</taxon>
        <taxon>fabids</taxon>
        <taxon>Fabales</taxon>
        <taxon>Fabaceae</taxon>
        <taxon>Papilionoideae</taxon>
        <taxon>50 kb inversion clade</taxon>
        <taxon>NPAAA clade</taxon>
        <taxon>indigoferoid/millettioid clade</taxon>
        <taxon>Phaseoleae</taxon>
        <taxon>Glycine</taxon>
        <taxon>Glycine subgen. Soja</taxon>
    </lineage>
</organism>
<keyword evidence="3" id="KW-1185">Reference proteome</keyword>
<proteinExistence type="predicted"/>
<dbReference type="Gramene" id="KRH17275">
    <property type="protein sequence ID" value="KRH17275"/>
    <property type="gene ID" value="GLYMA_14G210300"/>
</dbReference>
<dbReference type="AlphaFoldDB" id="I1MBR3"/>
<gene>
    <name evidence="1" type="ORF">GLYMA_14G210300</name>
</gene>
<dbReference type="PaxDb" id="3847-GLYMA14G39100.2"/>
<reference evidence="1 2" key="1">
    <citation type="journal article" date="2010" name="Nature">
        <title>Genome sequence of the palaeopolyploid soybean.</title>
        <authorList>
            <person name="Schmutz J."/>
            <person name="Cannon S.B."/>
            <person name="Schlueter J."/>
            <person name="Ma J."/>
            <person name="Mitros T."/>
            <person name="Nelson W."/>
            <person name="Hyten D.L."/>
            <person name="Song Q."/>
            <person name="Thelen J.J."/>
            <person name="Cheng J."/>
            <person name="Xu D."/>
            <person name="Hellsten U."/>
            <person name="May G.D."/>
            <person name="Yu Y."/>
            <person name="Sakurai T."/>
            <person name="Umezawa T."/>
            <person name="Bhattacharyya M.K."/>
            <person name="Sandhu D."/>
            <person name="Valliyodan B."/>
            <person name="Lindquist E."/>
            <person name="Peto M."/>
            <person name="Grant D."/>
            <person name="Shu S."/>
            <person name="Goodstein D."/>
            <person name="Barry K."/>
            <person name="Futrell-Griggs M."/>
            <person name="Abernathy B."/>
            <person name="Du J."/>
            <person name="Tian Z."/>
            <person name="Zhu L."/>
            <person name="Gill N."/>
            <person name="Joshi T."/>
            <person name="Libault M."/>
            <person name="Sethuraman A."/>
            <person name="Zhang X.-C."/>
            <person name="Shinozaki K."/>
            <person name="Nguyen H.T."/>
            <person name="Wing R.A."/>
            <person name="Cregan P."/>
            <person name="Specht J."/>
            <person name="Grimwood J."/>
            <person name="Rokhsar D."/>
            <person name="Stacey G."/>
            <person name="Shoemaker R.C."/>
            <person name="Jackson S.A."/>
        </authorList>
    </citation>
    <scope>NUCLEOTIDE SEQUENCE [LARGE SCALE GENOMIC DNA]</scope>
    <source>
        <strain evidence="2">cv. Williams 82</strain>
        <tissue evidence="1">Callus</tissue>
    </source>
</reference>
<reference evidence="1" key="3">
    <citation type="submission" date="2018-07" db="EMBL/GenBank/DDBJ databases">
        <title>WGS assembly of Glycine max.</title>
        <authorList>
            <person name="Schmutz J."/>
            <person name="Cannon S."/>
            <person name="Schlueter J."/>
            <person name="Ma J."/>
            <person name="Mitros T."/>
            <person name="Nelson W."/>
            <person name="Hyten D."/>
            <person name="Song Q."/>
            <person name="Thelen J."/>
            <person name="Cheng J."/>
            <person name="Xu D."/>
            <person name="Hellsten U."/>
            <person name="May G."/>
            <person name="Yu Y."/>
            <person name="Sakurai T."/>
            <person name="Umezawa T."/>
            <person name="Bhattacharyya M."/>
            <person name="Sandhu D."/>
            <person name="Valliyodan B."/>
            <person name="Lindquist E."/>
            <person name="Peto M."/>
            <person name="Grant D."/>
            <person name="Shu S."/>
            <person name="Goodstein D."/>
            <person name="Barry K."/>
            <person name="Futrell-Griggs M."/>
            <person name="Abernathy B."/>
            <person name="Du J."/>
            <person name="Tian Z."/>
            <person name="Zhu L."/>
            <person name="Gill N."/>
            <person name="Joshi T."/>
            <person name="Libault M."/>
            <person name="Sethuraman A."/>
            <person name="Zhang X."/>
            <person name="Shinozaki K."/>
            <person name="Nguyen H."/>
            <person name="Wing R."/>
            <person name="Cregan P."/>
            <person name="Specht J."/>
            <person name="Grimwood J."/>
            <person name="Rokhsar D."/>
            <person name="Stacey G."/>
            <person name="Shoemaker R."/>
            <person name="Jackson S."/>
        </authorList>
    </citation>
    <scope>NUCLEOTIDE SEQUENCE</scope>
    <source>
        <tissue evidence="1">Callus</tissue>
    </source>
</reference>
<dbReference type="EnsemblPlants" id="KRH17275">
    <property type="protein sequence ID" value="KRH17275"/>
    <property type="gene ID" value="GLYMA_14G210300"/>
</dbReference>
<accession>I1MBR3</accession>
<evidence type="ECO:0000313" key="2">
    <source>
        <dbReference type="EnsemblPlants" id="KRH17275"/>
    </source>
</evidence>
<evidence type="ECO:0000313" key="3">
    <source>
        <dbReference type="Proteomes" id="UP000008827"/>
    </source>
</evidence>
<dbReference type="HOGENOM" id="CLU_2965550_0_0_1"/>
<dbReference type="Proteomes" id="UP000008827">
    <property type="component" value="Chromosome 14"/>
</dbReference>
<dbReference type="EMBL" id="CM000847">
    <property type="protein sequence ID" value="KRH17275.1"/>
    <property type="molecule type" value="Genomic_DNA"/>
</dbReference>
<protein>
    <submittedName>
        <fullName evidence="1 2">Uncharacterized protein</fullName>
    </submittedName>
</protein>
<name>I1MBR3_SOYBN</name>
<dbReference type="InParanoid" id="I1MBR3"/>
<evidence type="ECO:0000313" key="1">
    <source>
        <dbReference type="EMBL" id="KRH17275.1"/>
    </source>
</evidence>
<sequence>MALLFEESKKSHGLNKEYILLEDNMKKRKQREDNNTQICSASVSLIINPSNSLITYLVS</sequence>
<reference evidence="2" key="2">
    <citation type="submission" date="2018-02" db="UniProtKB">
        <authorList>
            <consortium name="EnsemblPlants"/>
        </authorList>
    </citation>
    <scope>IDENTIFICATION</scope>
    <source>
        <strain evidence="2">Williams 82</strain>
    </source>
</reference>